<dbReference type="GO" id="GO:0005524">
    <property type="term" value="F:ATP binding"/>
    <property type="evidence" value="ECO:0007669"/>
    <property type="project" value="UniProtKB-KW"/>
</dbReference>
<reference evidence="4" key="1">
    <citation type="submission" date="2009-10" db="EMBL/GenBank/DDBJ databases">
        <title>Diversity of trophic interactions inside an arsenic-rich microbial ecosystem.</title>
        <authorList>
            <person name="Bertin P.N."/>
            <person name="Heinrich-Salmeron A."/>
            <person name="Pelletier E."/>
            <person name="Goulhen-Chollet F."/>
            <person name="Arsene-Ploetze F."/>
            <person name="Gallien S."/>
            <person name="Calteau A."/>
            <person name="Vallenet D."/>
            <person name="Casiot C."/>
            <person name="Chane-Woon-Ming B."/>
            <person name="Giloteaux L."/>
            <person name="Barakat M."/>
            <person name="Bonnefoy V."/>
            <person name="Bruneel O."/>
            <person name="Chandler M."/>
            <person name="Cleiss J."/>
            <person name="Duran R."/>
            <person name="Elbaz-Poulichet F."/>
            <person name="Fonknechten N."/>
            <person name="Lauga B."/>
            <person name="Mornico D."/>
            <person name="Ortet P."/>
            <person name="Schaeffer C."/>
            <person name="Siguier P."/>
            <person name="Alexander Thil Smith A."/>
            <person name="Van Dorsselaer A."/>
            <person name="Weissenbach J."/>
            <person name="Medigue C."/>
            <person name="Le Paslier D."/>
        </authorList>
    </citation>
    <scope>NUCLEOTIDE SEQUENCE</scope>
</reference>
<dbReference type="GO" id="GO:0030272">
    <property type="term" value="F:5-formyltetrahydrofolate cyclo-ligase activity"/>
    <property type="evidence" value="ECO:0007669"/>
    <property type="project" value="TreeGrafter"/>
</dbReference>
<dbReference type="InterPro" id="IPR037171">
    <property type="entry name" value="NagB/RpiA_transferase-like"/>
</dbReference>
<evidence type="ECO:0000256" key="3">
    <source>
        <dbReference type="ARBA" id="ARBA00022840"/>
    </source>
</evidence>
<gene>
    <name evidence="4" type="ORF">CARN2_1235</name>
</gene>
<organism evidence="4">
    <name type="scientific">mine drainage metagenome</name>
    <dbReference type="NCBI Taxonomy" id="410659"/>
    <lineage>
        <taxon>unclassified sequences</taxon>
        <taxon>metagenomes</taxon>
        <taxon>ecological metagenomes</taxon>
    </lineage>
</organism>
<keyword evidence="2" id="KW-0547">Nucleotide-binding</keyword>
<comment type="similarity">
    <text evidence="1">Belongs to the 5-formyltetrahydrofolate cyclo-ligase family.</text>
</comment>
<dbReference type="InterPro" id="IPR024185">
    <property type="entry name" value="FTHF_cligase-like_sf"/>
</dbReference>
<evidence type="ECO:0000313" key="4">
    <source>
        <dbReference type="EMBL" id="CBH96243.1"/>
    </source>
</evidence>
<dbReference type="NCBIfam" id="TIGR02727">
    <property type="entry name" value="MTHFS_bact"/>
    <property type="match status" value="1"/>
</dbReference>
<comment type="caution">
    <text evidence="4">The sequence shown here is derived from an EMBL/GenBank/DDBJ whole genome shotgun (WGS) entry which is preliminary data.</text>
</comment>
<keyword evidence="3" id="KW-0067">ATP-binding</keyword>
<dbReference type="Pfam" id="PF01812">
    <property type="entry name" value="5-FTHF_cyc-lig"/>
    <property type="match status" value="1"/>
</dbReference>
<dbReference type="PANTHER" id="PTHR23407:SF1">
    <property type="entry name" value="5-FORMYLTETRAHYDROFOLATE CYCLO-LIGASE"/>
    <property type="match status" value="1"/>
</dbReference>
<dbReference type="GO" id="GO:0009396">
    <property type="term" value="P:folic acid-containing compound biosynthetic process"/>
    <property type="evidence" value="ECO:0007669"/>
    <property type="project" value="TreeGrafter"/>
</dbReference>
<evidence type="ECO:0000256" key="2">
    <source>
        <dbReference type="ARBA" id="ARBA00022741"/>
    </source>
</evidence>
<name>E6PMU1_9ZZZZ</name>
<dbReference type="PIRSF" id="PIRSF006806">
    <property type="entry name" value="FTHF_cligase"/>
    <property type="match status" value="1"/>
</dbReference>
<dbReference type="PANTHER" id="PTHR23407">
    <property type="entry name" value="ATPASE INHIBITOR/5-FORMYLTETRAHYDROFOLATE CYCLO-LIGASE"/>
    <property type="match status" value="1"/>
</dbReference>
<dbReference type="SUPFAM" id="SSF100950">
    <property type="entry name" value="NagB/RpiA/CoA transferase-like"/>
    <property type="match status" value="1"/>
</dbReference>
<accession>E6PMU1</accession>
<dbReference type="EMBL" id="CABM01000023">
    <property type="protein sequence ID" value="CBH96243.1"/>
    <property type="molecule type" value="Genomic_DNA"/>
</dbReference>
<protein>
    <submittedName>
        <fullName evidence="4">Putative 5-formyltetrahydrofolate cyclo-ligase</fullName>
    </submittedName>
</protein>
<keyword evidence="4" id="KW-0436">Ligase</keyword>
<dbReference type="AlphaFoldDB" id="E6PMU1"/>
<dbReference type="Gene3D" id="3.40.50.10420">
    <property type="entry name" value="NagB/RpiA/CoA transferase-like"/>
    <property type="match status" value="1"/>
</dbReference>
<sequence>MSPYSLTPIPRESEGEDRAALRRALIARREQLPDRSAKEAALTAAVVRAVTALEPICLGAYCATRGEFDPLPALRQLAQALPDVQFALPVVDPATRQMRFVAWAPGEALQAGAYGIAVPVDQSRTVEPDALLVPCVGFVEAGLRLGYGGGYYDRYMAGRGDVYTIGLAFDLCELDDLRAEPHDHLLDLILTETGSFGLEAGLLGDEEL</sequence>
<dbReference type="GO" id="GO:0035999">
    <property type="term" value="P:tetrahydrofolate interconversion"/>
    <property type="evidence" value="ECO:0007669"/>
    <property type="project" value="TreeGrafter"/>
</dbReference>
<evidence type="ECO:0000256" key="1">
    <source>
        <dbReference type="ARBA" id="ARBA00010638"/>
    </source>
</evidence>
<dbReference type="InterPro" id="IPR002698">
    <property type="entry name" value="FTHF_cligase"/>
</dbReference>
<proteinExistence type="inferred from homology"/>